<gene>
    <name evidence="7" type="ORF">AFUB_100390</name>
</gene>
<keyword evidence="3" id="KW-1133">Transmembrane helix</keyword>
<keyword evidence="4" id="KW-0472">Membrane</keyword>
<comment type="similarity">
    <text evidence="1">Belongs to the TMEM53 family.</text>
</comment>
<dbReference type="InterPro" id="IPR029058">
    <property type="entry name" value="AB_hydrolase_fold"/>
</dbReference>
<evidence type="ECO:0000256" key="4">
    <source>
        <dbReference type="ARBA" id="ARBA00023136"/>
    </source>
</evidence>
<evidence type="ECO:0000256" key="5">
    <source>
        <dbReference type="ARBA" id="ARBA00023242"/>
    </source>
</evidence>
<dbReference type="OrthoDB" id="77878at2759"/>
<evidence type="ECO:0000313" key="7">
    <source>
        <dbReference type="EMBL" id="EDP47437.1"/>
    </source>
</evidence>
<evidence type="ECO:0000256" key="2">
    <source>
        <dbReference type="ARBA" id="ARBA00022692"/>
    </source>
</evidence>
<evidence type="ECO:0000256" key="1">
    <source>
        <dbReference type="ARBA" id="ARBA00007387"/>
    </source>
</evidence>
<proteinExistence type="inferred from homology"/>
<dbReference type="GO" id="GO:0005640">
    <property type="term" value="C:nuclear outer membrane"/>
    <property type="evidence" value="ECO:0007669"/>
    <property type="project" value="UniProtKB-SubCell"/>
</dbReference>
<dbReference type="HOGENOM" id="CLU_036503_0_1_1"/>
<keyword evidence="5" id="KW-0539">Nucleus</keyword>
<dbReference type="PANTHER" id="PTHR12265">
    <property type="entry name" value="TRANSMEMBRANE PROTEIN 53"/>
    <property type="match status" value="1"/>
</dbReference>
<evidence type="ECO:0000256" key="6">
    <source>
        <dbReference type="ARBA" id="ARBA00034303"/>
    </source>
</evidence>
<comment type="subcellular location">
    <subcellularLocation>
        <location evidence="6">Nucleus outer membrane</location>
        <topology evidence="6">Single-pass membrane protein</topology>
    </subcellularLocation>
</comment>
<dbReference type="AlphaFoldDB" id="B0YEU3"/>
<name>B0YEU3_ASPFC</name>
<dbReference type="PhylomeDB" id="B0YEU3"/>
<reference evidence="7 8" key="1">
    <citation type="journal article" date="2008" name="PLoS Genet.">
        <title>Genomic islands in the pathogenic filamentous fungus Aspergillus fumigatus.</title>
        <authorList>
            <person name="Fedorova N.D."/>
            <person name="Khaldi N."/>
            <person name="Joardar V.S."/>
            <person name="Maiti R."/>
            <person name="Amedeo P."/>
            <person name="Anderson M.J."/>
            <person name="Crabtree J."/>
            <person name="Silva J.C."/>
            <person name="Badger J.H."/>
            <person name="Albarraq A."/>
            <person name="Angiuoli S."/>
            <person name="Bussey H."/>
            <person name="Bowyer P."/>
            <person name="Cotty P.J."/>
            <person name="Dyer P.S."/>
            <person name="Egan A."/>
            <person name="Galens K."/>
            <person name="Fraser-Liggett C.M."/>
            <person name="Haas B.J."/>
            <person name="Inman J.M."/>
            <person name="Kent R."/>
            <person name="Lemieux S."/>
            <person name="Malavazi I."/>
            <person name="Orvis J."/>
            <person name="Roemer T."/>
            <person name="Ronning C.M."/>
            <person name="Sundaram J.P."/>
            <person name="Sutton G."/>
            <person name="Turner G."/>
            <person name="Venter J.C."/>
            <person name="White O.R."/>
            <person name="Whitty B.R."/>
            <person name="Youngman P."/>
            <person name="Wolfe K.H."/>
            <person name="Goldman G.H."/>
            <person name="Wortman J.R."/>
            <person name="Jiang B."/>
            <person name="Denning D.W."/>
            <person name="Nierman W.C."/>
        </authorList>
    </citation>
    <scope>NUCLEOTIDE SEQUENCE [LARGE SCALE GENOMIC DNA]</scope>
    <source>
        <strain evidence="8">CBS 144.89 / FGSC A1163 / CEA10</strain>
    </source>
</reference>
<protein>
    <submittedName>
        <fullName evidence="7">DUF829 domain protein (PaxU), putative</fullName>
    </submittedName>
</protein>
<keyword evidence="2" id="KW-0812">Transmembrane</keyword>
<accession>B0YEU3</accession>
<organism evidence="7 8">
    <name type="scientific">Aspergillus fumigatus (strain CBS 144.89 / FGSC A1163 / CEA10)</name>
    <name type="common">Neosartorya fumigata</name>
    <dbReference type="NCBI Taxonomy" id="451804"/>
    <lineage>
        <taxon>Eukaryota</taxon>
        <taxon>Fungi</taxon>
        <taxon>Dikarya</taxon>
        <taxon>Ascomycota</taxon>
        <taxon>Pezizomycotina</taxon>
        <taxon>Eurotiomycetes</taxon>
        <taxon>Eurotiomycetidae</taxon>
        <taxon>Eurotiales</taxon>
        <taxon>Aspergillaceae</taxon>
        <taxon>Aspergillus</taxon>
        <taxon>Aspergillus subgen. Fumigati</taxon>
    </lineage>
</organism>
<keyword evidence="8" id="KW-1185">Reference proteome</keyword>
<evidence type="ECO:0000256" key="3">
    <source>
        <dbReference type="ARBA" id="ARBA00022989"/>
    </source>
</evidence>
<evidence type="ECO:0000313" key="8">
    <source>
        <dbReference type="Proteomes" id="UP000001699"/>
    </source>
</evidence>
<dbReference type="InterPro" id="IPR008547">
    <property type="entry name" value="DUF829_TMEM53"/>
</dbReference>
<dbReference type="PANTHER" id="PTHR12265:SF30">
    <property type="entry name" value="TRANSMEMBRANE PROTEIN 53"/>
    <property type="match status" value="1"/>
</dbReference>
<dbReference type="Gene3D" id="3.40.50.1820">
    <property type="entry name" value="alpha/beta hydrolase"/>
    <property type="match status" value="1"/>
</dbReference>
<sequence length="324" mass="36362">MNVKAKKRIGQLDQYWGQKNWRLCQVEKEMKGMAYNGEGAAPFLSVIPHFTRIATRTWLSTPDKALPGQLVIVCTWLGASAKHITKYTDLHRSIAPHARILLIESEVSILVSSYARQRRLIRPAVDVVLETLADRTESDAPRILLHTFSNGGTNTATQLLITLAKTVSQPLPLVGLVLDSTPARGTYWKSYNAMVFSLPPSSRLVGSVVVHFLLILLYTWIACGNENPASLMRRTLLDEETVGPAPQRDAPGYVCYMYSKEDRMTDWRDVWDHAQEAEEKGWKVDKVLFEGTGHCAHMPDNPARYAEAVEKAWNSALCKIESKL</sequence>
<dbReference type="EMBL" id="DS499603">
    <property type="protein sequence ID" value="EDP47437.1"/>
    <property type="molecule type" value="Genomic_DNA"/>
</dbReference>
<dbReference type="Pfam" id="PF05705">
    <property type="entry name" value="DUF829"/>
    <property type="match status" value="1"/>
</dbReference>
<dbReference type="Proteomes" id="UP000001699">
    <property type="component" value="Unassembled WGS sequence"/>
</dbReference>
<dbReference type="SUPFAM" id="SSF53474">
    <property type="entry name" value="alpha/beta-Hydrolases"/>
    <property type="match status" value="1"/>
</dbReference>